<dbReference type="KEGG" id="amex:103034753"/>
<feature type="compositionally biased region" description="Basic residues" evidence="1">
    <location>
        <begin position="295"/>
        <end position="304"/>
    </location>
</feature>
<gene>
    <name evidence="2" type="ORF">AMEX_G728</name>
</gene>
<dbReference type="EMBL" id="JAICCE010000001">
    <property type="protein sequence ID" value="KAG9282115.1"/>
    <property type="molecule type" value="Genomic_DNA"/>
</dbReference>
<evidence type="ECO:0000256" key="1">
    <source>
        <dbReference type="SAM" id="MobiDB-lite"/>
    </source>
</evidence>
<name>A0A8T2MJG6_ASTMX</name>
<dbReference type="Proteomes" id="UP000752171">
    <property type="component" value="Unassembled WGS sequence"/>
</dbReference>
<comment type="caution">
    <text evidence="2">The sequence shown here is derived from an EMBL/GenBank/DDBJ whole genome shotgun (WGS) entry which is preliminary data.</text>
</comment>
<feature type="region of interest" description="Disordered" evidence="1">
    <location>
        <begin position="255"/>
        <end position="324"/>
    </location>
</feature>
<feature type="compositionally biased region" description="Polar residues" evidence="1">
    <location>
        <begin position="278"/>
        <end position="292"/>
    </location>
</feature>
<dbReference type="AlphaFoldDB" id="A0A8T2MJG6"/>
<sequence>MQHILEGFQIHAQNLRIGYTSDTAVEEATVFSPSTERRENYRMKDCLTKQHSDYTRVKKMNLSAWIKTESDEDPIWACYSSSEKEENGGSSANNIKPLWIKSEPSEADECYAVACKISLGVCDQKAMSVLKNTIQQETCASVLSQKVPFINEYPVQASYNTITWKENQRAEMDIKPEHLAMQQKSCAPTSLYLSNELTQNVGRTEEQQLKSTVPYFSSTPLGYEAPVTESAGTSLYESPLACLTRLVNRVGLLTPPRFDTKPSRPVSAASKPHDGCSVRNTSPGLTTFNPSLASHLRKSQHSQRKSTISDKPVPPGKRSRREDCYKSVATESAGNSVTESPLACLNGMVERPRNNCLKKAVRNTSPGLTTFRPSLTSSSQKSKQWQRESTINDEPVPLEKSSRIDNVYKSVDFHTSVGPNADCGIAGKSDELVSNWKERCTKKVAETINIDHDNDGQIIDLTELSDTDELELPLIQGCDMDRLRGSHLSSEVDAITTLKKQQNQENTTHTTGQAMLCHDHDNAVQKLIEQKCKLVEEMQALHKEHNTRLKSLSNIMCELDRCIQLKRSPQITVAGQSST</sequence>
<feature type="compositionally biased region" description="Polar residues" evidence="1">
    <location>
        <begin position="367"/>
        <end position="389"/>
    </location>
</feature>
<accession>A0A8T2MJG6</accession>
<reference evidence="2 3" key="1">
    <citation type="submission" date="2021-07" db="EMBL/GenBank/DDBJ databases">
        <authorList>
            <person name="Imarazene B."/>
            <person name="Zahm M."/>
            <person name="Klopp C."/>
            <person name="Cabau C."/>
            <person name="Beille S."/>
            <person name="Jouanno E."/>
            <person name="Castinel A."/>
            <person name="Lluch J."/>
            <person name="Gil L."/>
            <person name="Kuchtly C."/>
            <person name="Lopez Roques C."/>
            <person name="Donnadieu C."/>
            <person name="Parrinello H."/>
            <person name="Journot L."/>
            <person name="Du K."/>
            <person name="Schartl M."/>
            <person name="Retaux S."/>
            <person name="Guiguen Y."/>
        </authorList>
    </citation>
    <scope>NUCLEOTIDE SEQUENCE [LARGE SCALE GENOMIC DNA]</scope>
    <source>
        <strain evidence="2">Pach_M1</strain>
        <tissue evidence="2">Testis</tissue>
    </source>
</reference>
<organism evidence="2 3">
    <name type="scientific">Astyanax mexicanus</name>
    <name type="common">Blind cave fish</name>
    <name type="synonym">Astyanax fasciatus mexicanus</name>
    <dbReference type="NCBI Taxonomy" id="7994"/>
    <lineage>
        <taxon>Eukaryota</taxon>
        <taxon>Metazoa</taxon>
        <taxon>Chordata</taxon>
        <taxon>Craniata</taxon>
        <taxon>Vertebrata</taxon>
        <taxon>Euteleostomi</taxon>
        <taxon>Actinopterygii</taxon>
        <taxon>Neopterygii</taxon>
        <taxon>Teleostei</taxon>
        <taxon>Ostariophysi</taxon>
        <taxon>Characiformes</taxon>
        <taxon>Characoidei</taxon>
        <taxon>Acestrorhamphidae</taxon>
        <taxon>Acestrorhamphinae</taxon>
        <taxon>Astyanax</taxon>
    </lineage>
</organism>
<proteinExistence type="predicted"/>
<evidence type="ECO:0000313" key="3">
    <source>
        <dbReference type="Proteomes" id="UP000752171"/>
    </source>
</evidence>
<feature type="region of interest" description="Disordered" evidence="1">
    <location>
        <begin position="367"/>
        <end position="390"/>
    </location>
</feature>
<protein>
    <submittedName>
        <fullName evidence="2">Uncharacterized protein</fullName>
    </submittedName>
</protein>
<evidence type="ECO:0000313" key="2">
    <source>
        <dbReference type="EMBL" id="KAG9282115.1"/>
    </source>
</evidence>